<reference evidence="3 4" key="1">
    <citation type="submission" date="2016-10" db="EMBL/GenBank/DDBJ databases">
        <authorList>
            <person name="de Groot N.N."/>
        </authorList>
    </citation>
    <scope>NUCLEOTIDE SEQUENCE [LARGE SCALE GENOMIC DNA]</scope>
    <source>
        <strain evidence="3 4">CGMCC 4.6858</strain>
    </source>
</reference>
<evidence type="ECO:0008006" key="5">
    <source>
        <dbReference type="Google" id="ProtNLM"/>
    </source>
</evidence>
<proteinExistence type="predicted"/>
<organism evidence="3 4">
    <name type="scientific">Nocardioides lianchengensis</name>
    <dbReference type="NCBI Taxonomy" id="1045774"/>
    <lineage>
        <taxon>Bacteria</taxon>
        <taxon>Bacillati</taxon>
        <taxon>Actinomycetota</taxon>
        <taxon>Actinomycetes</taxon>
        <taxon>Propionibacteriales</taxon>
        <taxon>Nocardioidaceae</taxon>
        <taxon>Nocardioides</taxon>
    </lineage>
</organism>
<evidence type="ECO:0000256" key="2">
    <source>
        <dbReference type="SAM" id="SignalP"/>
    </source>
</evidence>
<dbReference type="Proteomes" id="UP000199034">
    <property type="component" value="Unassembled WGS sequence"/>
</dbReference>
<keyword evidence="4" id="KW-1185">Reference proteome</keyword>
<feature type="signal peptide" evidence="2">
    <location>
        <begin position="1"/>
        <end position="18"/>
    </location>
</feature>
<feature type="compositionally biased region" description="Low complexity" evidence="1">
    <location>
        <begin position="29"/>
        <end position="43"/>
    </location>
</feature>
<dbReference type="PROSITE" id="PS51257">
    <property type="entry name" value="PROKAR_LIPOPROTEIN"/>
    <property type="match status" value="1"/>
</dbReference>
<keyword evidence="2" id="KW-0732">Signal</keyword>
<evidence type="ECO:0000313" key="4">
    <source>
        <dbReference type="Proteomes" id="UP000199034"/>
    </source>
</evidence>
<sequence length="161" mass="15722">MRRSLGILVLIAALSACGSDDGSGGEATDPGPSSSAPGSDASDGSGGSGWSQVALLTGSNGGGVVAETATPLPDEAAVTAFTGGLDDGLAAEVSEAAQAVDVPEGQALYGAVVSLECTPPTAVVVTRDGDDVLVRPRVEKESPSVQCLAVVTTVALVLVEE</sequence>
<dbReference type="EMBL" id="FMZM01000013">
    <property type="protein sequence ID" value="SDE01749.1"/>
    <property type="molecule type" value="Genomic_DNA"/>
</dbReference>
<accession>A0A1G6ZGL2</accession>
<gene>
    <name evidence="3" type="ORF">SAMN05421872_113141</name>
</gene>
<dbReference type="AlphaFoldDB" id="A0A1G6ZGL2"/>
<feature type="chain" id="PRO_5038836587" description="Lipoprotein" evidence="2">
    <location>
        <begin position="19"/>
        <end position="161"/>
    </location>
</feature>
<feature type="region of interest" description="Disordered" evidence="1">
    <location>
        <begin position="19"/>
        <end position="52"/>
    </location>
</feature>
<dbReference type="RefSeq" id="WP_090860342.1">
    <property type="nucleotide sequence ID" value="NZ_FMZM01000013.1"/>
</dbReference>
<protein>
    <recommendedName>
        <fullName evidence="5">Lipoprotein</fullName>
    </recommendedName>
</protein>
<evidence type="ECO:0000313" key="3">
    <source>
        <dbReference type="EMBL" id="SDE01749.1"/>
    </source>
</evidence>
<evidence type="ECO:0000256" key="1">
    <source>
        <dbReference type="SAM" id="MobiDB-lite"/>
    </source>
</evidence>
<name>A0A1G6ZGL2_9ACTN</name>